<gene>
    <name evidence="3" type="ORF">CDEB00056_LOCUS16958</name>
</gene>
<evidence type="ECO:0000256" key="2">
    <source>
        <dbReference type="SAM" id="Phobius"/>
    </source>
</evidence>
<proteinExistence type="predicted"/>
<organism evidence="3">
    <name type="scientific">Chaetoceros debilis</name>
    <dbReference type="NCBI Taxonomy" id="122233"/>
    <lineage>
        <taxon>Eukaryota</taxon>
        <taxon>Sar</taxon>
        <taxon>Stramenopiles</taxon>
        <taxon>Ochrophyta</taxon>
        <taxon>Bacillariophyta</taxon>
        <taxon>Coscinodiscophyceae</taxon>
        <taxon>Chaetocerotophycidae</taxon>
        <taxon>Chaetocerotales</taxon>
        <taxon>Chaetocerotaceae</taxon>
        <taxon>Chaetoceros</taxon>
    </lineage>
</organism>
<feature type="transmembrane region" description="Helical" evidence="2">
    <location>
        <begin position="20"/>
        <end position="39"/>
    </location>
</feature>
<protein>
    <recommendedName>
        <fullName evidence="4">Methyltransferase domain-containing protein</fullName>
    </recommendedName>
</protein>
<dbReference type="Gene3D" id="3.40.50.150">
    <property type="entry name" value="Vaccinia Virus protein VP39"/>
    <property type="match status" value="1"/>
</dbReference>
<feature type="region of interest" description="Disordered" evidence="1">
    <location>
        <begin position="45"/>
        <end position="67"/>
    </location>
</feature>
<dbReference type="InterPro" id="IPR029063">
    <property type="entry name" value="SAM-dependent_MTases_sf"/>
</dbReference>
<dbReference type="EMBL" id="HBIO01021988">
    <property type="protein sequence ID" value="CAE0472105.1"/>
    <property type="molecule type" value="Transcribed_RNA"/>
</dbReference>
<name>A0A7S3VCU5_9STRA</name>
<evidence type="ECO:0008006" key="4">
    <source>
        <dbReference type="Google" id="ProtNLM"/>
    </source>
</evidence>
<evidence type="ECO:0000313" key="3">
    <source>
        <dbReference type="EMBL" id="CAE0472105.1"/>
    </source>
</evidence>
<dbReference type="AlphaFoldDB" id="A0A7S3VCU5"/>
<reference evidence="3" key="1">
    <citation type="submission" date="2021-01" db="EMBL/GenBank/DDBJ databases">
        <authorList>
            <person name="Corre E."/>
            <person name="Pelletier E."/>
            <person name="Niang G."/>
            <person name="Scheremetjew M."/>
            <person name="Finn R."/>
            <person name="Kale V."/>
            <person name="Holt S."/>
            <person name="Cochrane G."/>
            <person name="Meng A."/>
            <person name="Brown T."/>
            <person name="Cohen L."/>
        </authorList>
    </citation>
    <scope>NUCLEOTIDE SEQUENCE</scope>
    <source>
        <strain evidence="3">MM31A-1</strain>
    </source>
</reference>
<keyword evidence="2" id="KW-0472">Membrane</keyword>
<keyword evidence="2" id="KW-0812">Transmembrane</keyword>
<evidence type="ECO:0000256" key="1">
    <source>
        <dbReference type="SAM" id="MobiDB-lite"/>
    </source>
</evidence>
<accession>A0A7S3VCU5</accession>
<dbReference type="SUPFAM" id="SSF53335">
    <property type="entry name" value="S-adenosyl-L-methionine-dependent methyltransferases"/>
    <property type="match status" value="1"/>
</dbReference>
<sequence>MVKVHTRRSVAGGISTRTKVVGLIVVIGLFGPMTLLNRIHNSSITSSQADDDDEDSNDDGSSFSQDPLANADAQERIAYFKKTAASLHPITDKVGGETTTFGQKSDHKYHNMYGQFLLPFAVAKPHFKFLEIGLGCNMDYGPGASVQLWKRLFPHAELWEAEYEAACIHKAQERKQLDGVHTLVGDQGDIKVLDSWIKESGGKFDIIVDDGGHKNCQISNSFDRLWPQLNPGGYYFIEDLHVGQTSAYQPFSTQCDDNLPVSERLAQWQLQLIYSSKTHEIKHQWKDPLPEDMMFVHCQSEACVLHKRYGDVNDPI</sequence>
<feature type="compositionally biased region" description="Acidic residues" evidence="1">
    <location>
        <begin position="49"/>
        <end position="58"/>
    </location>
</feature>
<keyword evidence="2" id="KW-1133">Transmembrane helix</keyword>